<proteinExistence type="predicted"/>
<evidence type="ECO:0000313" key="3">
    <source>
        <dbReference type="Proteomes" id="UP000299084"/>
    </source>
</evidence>
<gene>
    <name evidence="2" type="ORF">Cadr_000027115</name>
</gene>
<evidence type="ECO:0000256" key="1">
    <source>
        <dbReference type="SAM" id="MobiDB-lite"/>
    </source>
</evidence>
<dbReference type="EMBL" id="JWIN03000035">
    <property type="protein sequence ID" value="KAB1253872.1"/>
    <property type="molecule type" value="Genomic_DNA"/>
</dbReference>
<accession>A0A5N4C4R2</accession>
<evidence type="ECO:0000313" key="2">
    <source>
        <dbReference type="EMBL" id="KAB1253872.1"/>
    </source>
</evidence>
<name>A0A5N4C4R2_CAMDR</name>
<reference evidence="2 3" key="1">
    <citation type="journal article" date="2019" name="Mol. Ecol. Resour.">
        <title>Improving Illumina assemblies with Hi-C and long reads: an example with the North African dromedary.</title>
        <authorList>
            <person name="Elbers J.P."/>
            <person name="Rogers M.F."/>
            <person name="Perelman P.L."/>
            <person name="Proskuryakova A.A."/>
            <person name="Serdyukova N.A."/>
            <person name="Johnson W.E."/>
            <person name="Horin P."/>
            <person name="Corander J."/>
            <person name="Murphy D."/>
            <person name="Burger P.A."/>
        </authorList>
    </citation>
    <scope>NUCLEOTIDE SEQUENCE [LARGE SCALE GENOMIC DNA]</scope>
    <source>
        <strain evidence="2">Drom800</strain>
        <tissue evidence="2">Blood</tissue>
    </source>
</reference>
<organism evidence="2 3">
    <name type="scientific">Camelus dromedarius</name>
    <name type="common">Dromedary</name>
    <name type="synonym">Arabian camel</name>
    <dbReference type="NCBI Taxonomy" id="9838"/>
    <lineage>
        <taxon>Eukaryota</taxon>
        <taxon>Metazoa</taxon>
        <taxon>Chordata</taxon>
        <taxon>Craniata</taxon>
        <taxon>Vertebrata</taxon>
        <taxon>Euteleostomi</taxon>
        <taxon>Mammalia</taxon>
        <taxon>Eutheria</taxon>
        <taxon>Laurasiatheria</taxon>
        <taxon>Artiodactyla</taxon>
        <taxon>Tylopoda</taxon>
        <taxon>Camelidae</taxon>
        <taxon>Camelus</taxon>
    </lineage>
</organism>
<comment type="caution">
    <text evidence="2">The sequence shown here is derived from an EMBL/GenBank/DDBJ whole genome shotgun (WGS) entry which is preliminary data.</text>
</comment>
<dbReference type="AlphaFoldDB" id="A0A5N4C4R2"/>
<sequence length="604" mass="65015">MESFSPGHPPEPLQGQVVLRGWGRGRRCSGFPLPLPGLRQQMPAALPPAPPGHCLSSQDWFIPAVWGNICVPAQRQLWAGGLYLVYLCSSAAAPSTPLRGGDACGWVTGQVRVSISDLREVSRCRHPPWNAGQSFQDFDSKARFLPVGLLWNIVTPFGLHLQREKILEIRRCLASSLPNQSRLFRTLSASFQTGSSSGRGTNTAHSLWKLCPSHLPYPVMWRRGHAFGSLLQPPEPPCREAPECLVAELALLPASRLASLNHPHLPVPGLGASARWSHPGKCNWGGVTALERGDPSTEETGEGSRDGPGCVGRGRCMGAVGDGPASSALLLHLQRVRKLLWAAGREEAVRSVLALGASEEAGRPCKHVGVVQAGQAEGVGGGGGQNQGSFGGSVLSEKGGILPDFLGRQAVGGLLPIDLVSWETSAGGWDARGWDGFSDVPETQLFLTGDVQPFLLRCFFSSPLTAQFQELTRAHSFLSHFPGCTTQCLTRCPRECLLHDDFKWIRGTHIWGTAKRPMTALNLVWTVRSGGRTRCFHRRPAPTPNPSALPGVGGEPLLQLLAPRGLEDLAEERAALHSPAPQTQDTHTSGQSGTYTDRSRADFF</sequence>
<feature type="compositionally biased region" description="Polar residues" evidence="1">
    <location>
        <begin position="580"/>
        <end position="596"/>
    </location>
</feature>
<feature type="region of interest" description="Disordered" evidence="1">
    <location>
        <begin position="576"/>
        <end position="604"/>
    </location>
</feature>
<protein>
    <submittedName>
        <fullName evidence="2">Uncharacterized protein</fullName>
    </submittedName>
</protein>
<keyword evidence="3" id="KW-1185">Reference proteome</keyword>
<dbReference type="Proteomes" id="UP000299084">
    <property type="component" value="Unassembled WGS sequence"/>
</dbReference>